<evidence type="ECO:0000313" key="1">
    <source>
        <dbReference type="EMBL" id="MDV5823336.1"/>
    </source>
</evidence>
<gene>
    <name evidence="1" type="ORF">O0R41_06970</name>
</gene>
<dbReference type="EMBL" id="JAPTHD010000002">
    <property type="protein sequence ID" value="MDV5823336.1"/>
    <property type="molecule type" value="Genomic_DNA"/>
</dbReference>
<comment type="caution">
    <text evidence="1">The sequence shown here is derived from an EMBL/GenBank/DDBJ whole genome shotgun (WGS) entry which is preliminary data.</text>
</comment>
<accession>A0ABU3ZV12</accession>
<reference evidence="2" key="1">
    <citation type="journal article" date="2022" name="J Environ Chem Eng">
        <title>Biodegradation of petroleum oil using a constructed nonpathogenic and heavy metal-tolerant bacterial consortium isolated from marine sponges.</title>
        <authorList>
            <person name="Dechsakulwatana C."/>
            <person name="Rungsihiranrut A."/>
            <person name="Muangchinda C."/>
            <person name="Ningthoujam R."/>
            <person name="Klankeo P."/>
            <person name="Pinyakong O."/>
        </authorList>
    </citation>
    <scope>NUCLEOTIDE SEQUENCE [LARGE SCALE GENOMIC DNA]</scope>
    <source>
        <strain evidence="2">MO2-4</strain>
    </source>
</reference>
<evidence type="ECO:0008006" key="3">
    <source>
        <dbReference type="Google" id="ProtNLM"/>
    </source>
</evidence>
<proteinExistence type="predicted"/>
<protein>
    <recommendedName>
        <fullName evidence="3">Anti-sigma factor NepR domain-containing protein</fullName>
    </recommendedName>
</protein>
<organism evidence="1 2">
    <name type="scientific">Sphingobium naphthae</name>
    <dbReference type="NCBI Taxonomy" id="1886786"/>
    <lineage>
        <taxon>Bacteria</taxon>
        <taxon>Pseudomonadati</taxon>
        <taxon>Pseudomonadota</taxon>
        <taxon>Alphaproteobacteria</taxon>
        <taxon>Sphingomonadales</taxon>
        <taxon>Sphingomonadaceae</taxon>
        <taxon>Sphingobium</taxon>
    </lineage>
</organism>
<keyword evidence="2" id="KW-1185">Reference proteome</keyword>
<evidence type="ECO:0000313" key="2">
    <source>
        <dbReference type="Proteomes" id="UP001185984"/>
    </source>
</evidence>
<dbReference type="Proteomes" id="UP001185984">
    <property type="component" value="Unassembled WGS sequence"/>
</dbReference>
<sequence>MEMQRKLIGRSAQGREGELGRIVAVGLPAPYEGVGKALRSTYAPPRDSVPEDMMALLDKLDRH</sequence>
<name>A0ABU3ZV12_9SPHN</name>